<feature type="transmembrane region" description="Helical" evidence="2">
    <location>
        <begin position="301"/>
        <end position="320"/>
    </location>
</feature>
<evidence type="ECO:0000256" key="2">
    <source>
        <dbReference type="SAM" id="Phobius"/>
    </source>
</evidence>
<dbReference type="STRING" id="578454.G8B768"/>
<reference evidence="7" key="1">
    <citation type="journal article" date="2009" name="Nature">
        <title>Evolution of pathogenicity and sexual reproduction in eight Candida genomes.</title>
        <authorList>
            <person name="Butler G."/>
            <person name="Rasmussen M.D."/>
            <person name="Lin M.F."/>
            <person name="Santos M.A."/>
            <person name="Sakthikumar S."/>
            <person name="Munro C.A."/>
            <person name="Rheinbay E."/>
            <person name="Grabherr M."/>
            <person name="Forche A."/>
            <person name="Reedy J.L."/>
            <person name="Agrafioti I."/>
            <person name="Arnaud M.B."/>
            <person name="Bates S."/>
            <person name="Brown A.J."/>
            <person name="Brunke S."/>
            <person name="Costanzo M.C."/>
            <person name="Fitzpatrick D.A."/>
            <person name="de Groot P.W."/>
            <person name="Harris D."/>
            <person name="Hoyer L.L."/>
            <person name="Hube B."/>
            <person name="Klis F.M."/>
            <person name="Kodira C."/>
            <person name="Lennard N."/>
            <person name="Logue M.E."/>
            <person name="Martin R."/>
            <person name="Neiman A.M."/>
            <person name="Nikolaou E."/>
            <person name="Quail M.A."/>
            <person name="Quinn J."/>
            <person name="Santos M.C."/>
            <person name="Schmitzberger F.F."/>
            <person name="Sherlock G."/>
            <person name="Shah P."/>
            <person name="Silverstein K.A."/>
            <person name="Skrzypek M.S."/>
            <person name="Soll D."/>
            <person name="Staggs R."/>
            <person name="Stansfield I."/>
            <person name="Stumpf M.P."/>
            <person name="Sudbery P.E."/>
            <person name="Srikantha T."/>
            <person name="Zeng Q."/>
            <person name="Berman J."/>
            <person name="Berriman M."/>
            <person name="Heitman J."/>
            <person name="Gow N.A."/>
            <person name="Lorenz M.C."/>
            <person name="Birren B.W."/>
            <person name="Kellis M."/>
            <person name="Cuomo C.A."/>
        </authorList>
    </citation>
    <scope>NUCLEOTIDE SEQUENCE [LARGE SCALE GENOMIC DNA]</scope>
    <source>
        <strain evidence="7">CDC 317 / ATCC MYA-4646</strain>
    </source>
</reference>
<feature type="transmembrane region" description="Helical" evidence="2">
    <location>
        <begin position="376"/>
        <end position="401"/>
    </location>
</feature>
<dbReference type="InterPro" id="IPR053001">
    <property type="entry name" value="MNNG_permease-like"/>
</dbReference>
<dbReference type="InterPro" id="IPR022703">
    <property type="entry name" value="DUF3533"/>
</dbReference>
<dbReference type="EnsemblFungi" id="CPAR2_103390-T">
    <property type="protein sequence ID" value="CPAR2_103390-T-p1"/>
    <property type="gene ID" value="CPAR2_103390"/>
</dbReference>
<feature type="transmembrane region" description="Helical" evidence="2">
    <location>
        <begin position="341"/>
        <end position="364"/>
    </location>
</feature>
<evidence type="ECO:0000313" key="6">
    <source>
        <dbReference type="EnsemblFungi" id="CPAR2_103390-T-p1"/>
    </source>
</evidence>
<dbReference type="AlphaFoldDB" id="G8B768"/>
<organism evidence="5 7">
    <name type="scientific">Candida parapsilosis (strain CDC 317 / ATCC MYA-4646)</name>
    <name type="common">Yeast</name>
    <name type="synonym">Monilia parapsilosis</name>
    <dbReference type="NCBI Taxonomy" id="578454"/>
    <lineage>
        <taxon>Eukaryota</taxon>
        <taxon>Fungi</taxon>
        <taxon>Dikarya</taxon>
        <taxon>Ascomycota</taxon>
        <taxon>Saccharomycotina</taxon>
        <taxon>Pichiomycetes</taxon>
        <taxon>Debaryomycetaceae</taxon>
        <taxon>Candida/Lodderomyces clade</taxon>
        <taxon>Candida</taxon>
    </lineage>
</organism>
<feature type="compositionally biased region" description="Polar residues" evidence="1">
    <location>
        <begin position="13"/>
        <end position="52"/>
    </location>
</feature>
<feature type="compositionally biased region" description="Basic and acidic residues" evidence="1">
    <location>
        <begin position="1"/>
        <end position="12"/>
    </location>
</feature>
<evidence type="ECO:0000313" key="5">
    <source>
        <dbReference type="EMBL" id="CCE40301.1"/>
    </source>
</evidence>
<accession>G8B768</accession>
<feature type="transmembrane region" description="Helical" evidence="2">
    <location>
        <begin position="408"/>
        <end position="427"/>
    </location>
</feature>
<reference evidence="6" key="4">
    <citation type="submission" date="2025-05" db="UniProtKB">
        <authorList>
            <consortium name="EnsemblFungi"/>
        </authorList>
    </citation>
    <scope>IDENTIFICATION</scope>
</reference>
<evidence type="ECO:0000313" key="4">
    <source>
        <dbReference type="CGD" id="CAL0000147139"/>
    </source>
</evidence>
<dbReference type="VEuPathDB" id="FungiDB:CPAR2_103390"/>
<feature type="region of interest" description="Disordered" evidence="1">
    <location>
        <begin position="1"/>
        <end position="54"/>
    </location>
</feature>
<proteinExistence type="predicted"/>
<keyword evidence="2" id="KW-1133">Transmembrane helix</keyword>
<sequence length="518" mass="58516">MRYNETHMDQKLPKSQQSSIGDDGSAATSSYHDSGHNLSNEGGKGASQQEPQRSMPIEQEQPMVSPYLQQCVSFHSSDYKEHRQKIYIRFGLIILAMATLLLTALSIYWGSFYEISEKTKDLKMLVVIGDESTIEGVSPVFGTAMEALLKQPPANSSGDWHIYKEGEFKHLAQDHDNTIREEILRQIHHQLYWAAIYVKPNASYNYHQALANGDTRYNVSDDTVAAYYETARDFIIIPQYVTPLLKKIETLWLHQQSNMISQLAQNVTINSTPQTSLLAQSLQFTMVDKLPISDHVLGAPMQLGFIYLIIVSFFQVSFFAEPHQKVAKTPIKRPHYLLYRYISSILAFFFLSLIFGLASLAYQIDFTVTYGKSGFLVYWSITFLTMCAVGLANEVMAMLIIPIYPPLLGFWLIFWVIVNIAPTYNAVALTNNFYRYGYAIPIHNGYEATKTVFFDVYKGQLGRNIGILVAWVVMLSCVFPFAVMHFSKAMGKKAAAAAKAQLEAAKRAEEEKNARGDV</sequence>
<dbReference type="PANTHER" id="PTHR34814">
    <property type="entry name" value="NITROSOGUANIDINE RESISTANCE PROTEIN SNG1"/>
    <property type="match status" value="1"/>
</dbReference>
<reference evidence="5" key="3">
    <citation type="submission" date="2011-10" db="EMBL/GenBank/DDBJ databases">
        <title>Transcriptional landscape of the pathogenic yeast Candida parapsilosis.</title>
        <authorList>
            <person name="Guida A."/>
            <person name="Lindstaedt C."/>
            <person name="Maguire S.L."/>
            <person name="Ding C."/>
            <person name="Higgins D.G."/>
            <person name="Harris D."/>
            <person name="Berriman M."/>
            <person name="Butler G."/>
        </authorList>
    </citation>
    <scope>NUCLEOTIDE SEQUENCE</scope>
    <source>
        <strain evidence="5">CDC317</strain>
    </source>
</reference>
<keyword evidence="7" id="KW-1185">Reference proteome</keyword>
<dbReference type="CGD" id="CAL0000147139">
    <property type="gene designation" value="CPAR2_103390"/>
</dbReference>
<dbReference type="Proteomes" id="UP000005221">
    <property type="component" value="Chromosome 1"/>
</dbReference>
<reference evidence="7" key="2">
    <citation type="journal article" date="2011" name="BMC Genomics">
        <title>Using RNA-seq to determine the transcriptional landscape and the hypoxic response of the pathogenic yeast Candida parapsilosis.</title>
        <authorList>
            <person name="Guida A."/>
            <person name="Lindstaedt C."/>
            <person name="Maguire S.L."/>
            <person name="Ding C."/>
            <person name="Higgins D.G."/>
            <person name="Corton N.J."/>
            <person name="Berriman M."/>
            <person name="Butler G."/>
        </authorList>
    </citation>
    <scope>GENOME REANNOTATION</scope>
    <source>
        <strain evidence="7">CDC 317 / ATCC MYA-4646</strain>
    </source>
</reference>
<feature type="transmembrane region" description="Helical" evidence="2">
    <location>
        <begin position="465"/>
        <end position="483"/>
    </location>
</feature>
<dbReference type="EMBL" id="HE605203">
    <property type="protein sequence ID" value="CCE40301.1"/>
    <property type="molecule type" value="Genomic_DNA"/>
</dbReference>
<feature type="transmembrane region" description="Helical" evidence="2">
    <location>
        <begin position="86"/>
        <end position="109"/>
    </location>
</feature>
<evidence type="ECO:0000259" key="3">
    <source>
        <dbReference type="Pfam" id="PF12051"/>
    </source>
</evidence>
<keyword evidence="2" id="KW-0812">Transmembrane</keyword>
<feature type="domain" description="DUF3533" evidence="3">
    <location>
        <begin position="94"/>
        <end position="475"/>
    </location>
</feature>
<dbReference type="GO" id="GO:0016020">
    <property type="term" value="C:membrane"/>
    <property type="evidence" value="ECO:0007669"/>
    <property type="project" value="TreeGrafter"/>
</dbReference>
<protein>
    <submittedName>
        <fullName evidence="6">DUF3533 domain-containing protein</fullName>
    </submittedName>
</protein>
<name>G8B768_CANPC</name>
<gene>
    <name evidence="4 5" type="ordered locus">CPAR2_103390</name>
</gene>
<accession>A0AAJ8VUM3</accession>
<evidence type="ECO:0000256" key="1">
    <source>
        <dbReference type="SAM" id="MobiDB-lite"/>
    </source>
</evidence>
<keyword evidence="2" id="KW-0472">Membrane</keyword>
<dbReference type="PANTHER" id="PTHR34814:SF1">
    <property type="entry name" value="NITROSOGUANIDINE RESISTANCE PROTEIN SNG1"/>
    <property type="match status" value="1"/>
</dbReference>
<evidence type="ECO:0000313" key="7">
    <source>
        <dbReference type="Proteomes" id="UP000005221"/>
    </source>
</evidence>
<dbReference type="eggNOG" id="ENOG502QUA0">
    <property type="taxonomic scope" value="Eukaryota"/>
</dbReference>
<dbReference type="Pfam" id="PF12051">
    <property type="entry name" value="DUF3533"/>
    <property type="match status" value="1"/>
</dbReference>